<dbReference type="STRING" id="1676925.ENSPKIP00000031615"/>
<dbReference type="SMART" id="SM00208">
    <property type="entry name" value="TNFR"/>
    <property type="match status" value="4"/>
</dbReference>
<organism evidence="11 12">
    <name type="scientific">Paramormyrops kingsleyae</name>
    <dbReference type="NCBI Taxonomy" id="1676925"/>
    <lineage>
        <taxon>Eukaryota</taxon>
        <taxon>Metazoa</taxon>
        <taxon>Chordata</taxon>
        <taxon>Craniata</taxon>
        <taxon>Vertebrata</taxon>
        <taxon>Euteleostomi</taxon>
        <taxon>Actinopterygii</taxon>
        <taxon>Neopterygii</taxon>
        <taxon>Teleostei</taxon>
        <taxon>Osteoglossocephala</taxon>
        <taxon>Osteoglossomorpha</taxon>
        <taxon>Osteoglossiformes</taxon>
        <taxon>Mormyridae</taxon>
        <taxon>Paramormyrops</taxon>
    </lineage>
</organism>
<dbReference type="InterPro" id="IPR052459">
    <property type="entry name" value="TNFRSF_decoy_receptor"/>
</dbReference>
<sequence length="295" mass="33638">MVTLIVVFYLLSSFLTSGVSTQAAHFYKWKDDVTGEPVTCERCPPGMYVVKHCGRSTRTQCAACPDMHYTEYWNYVERCLYCSVFCTAEQYEKVKCSPNQNRVCECKDGFHSNSGFCERHRVCPAGEGVIANGTVQMDVKCAPCSEGTFSSKPSSTESCQMHSKCKSGETAIPGNSKHDTFCTTCNISMNGTVQDRAVCDKAVIDYLSLQSLSAKKLLKLKKDARKILDESTSNMSLTELLVLIQKKYHDHIFVNIVRELLKKANLHTLEHKVRRWFSDETNREWREWMHRLYID</sequence>
<dbReference type="SUPFAM" id="SSF57586">
    <property type="entry name" value="TNF receptor-like"/>
    <property type="match status" value="2"/>
</dbReference>
<evidence type="ECO:0000313" key="11">
    <source>
        <dbReference type="Ensembl" id="ENSPKIP00000031627.1"/>
    </source>
</evidence>
<evidence type="ECO:0000256" key="6">
    <source>
        <dbReference type="ARBA" id="ARBA00023157"/>
    </source>
</evidence>
<keyword evidence="5" id="KW-0677">Repeat</keyword>
<evidence type="ECO:0000256" key="3">
    <source>
        <dbReference type="ARBA" id="ARBA00022703"/>
    </source>
</evidence>
<dbReference type="Pfam" id="PF00020">
    <property type="entry name" value="TNFR_c6"/>
    <property type="match status" value="2"/>
</dbReference>
<protein>
    <submittedName>
        <fullName evidence="11">TNF receptor superfamily member 6b</fullName>
    </submittedName>
</protein>
<dbReference type="InterPro" id="IPR001368">
    <property type="entry name" value="TNFR/NGFR_Cys_rich_reg"/>
</dbReference>
<comment type="caution">
    <text evidence="8">Lacks conserved residue(s) required for the propagation of feature annotation.</text>
</comment>
<proteinExistence type="predicted"/>
<reference evidence="11" key="1">
    <citation type="submission" date="2025-05" db="UniProtKB">
        <authorList>
            <consortium name="Ensembl"/>
        </authorList>
    </citation>
    <scope>IDENTIFICATION</scope>
</reference>
<dbReference type="GeneTree" id="ENSGT00940000162635"/>
<dbReference type="PROSITE" id="PS50050">
    <property type="entry name" value="TNFR_NGFR_2"/>
    <property type="match status" value="1"/>
</dbReference>
<evidence type="ECO:0000259" key="10">
    <source>
        <dbReference type="PROSITE" id="PS50050"/>
    </source>
</evidence>
<evidence type="ECO:0000313" key="12">
    <source>
        <dbReference type="Proteomes" id="UP000261540"/>
    </source>
</evidence>
<feature type="signal peptide" evidence="9">
    <location>
        <begin position="1"/>
        <end position="18"/>
    </location>
</feature>
<evidence type="ECO:0000256" key="8">
    <source>
        <dbReference type="PROSITE-ProRule" id="PRU00206"/>
    </source>
</evidence>
<name>A0A3B3SLL5_9TELE</name>
<keyword evidence="2" id="KW-0964">Secreted</keyword>
<dbReference type="GO" id="GO:0005576">
    <property type="term" value="C:extracellular region"/>
    <property type="evidence" value="ECO:0007669"/>
    <property type="project" value="UniProtKB-SubCell"/>
</dbReference>
<keyword evidence="12" id="KW-1185">Reference proteome</keyword>
<evidence type="ECO:0000256" key="4">
    <source>
        <dbReference type="ARBA" id="ARBA00022729"/>
    </source>
</evidence>
<feature type="chain" id="PRO_5044589383" evidence="9">
    <location>
        <begin position="19"/>
        <end position="295"/>
    </location>
</feature>
<feature type="repeat" description="TNFR-Cys" evidence="8">
    <location>
        <begin position="63"/>
        <end position="104"/>
    </location>
</feature>
<evidence type="ECO:0000256" key="5">
    <source>
        <dbReference type="ARBA" id="ARBA00022737"/>
    </source>
</evidence>
<feature type="disulfide bond" evidence="8">
    <location>
        <begin position="86"/>
        <end position="104"/>
    </location>
</feature>
<evidence type="ECO:0000256" key="2">
    <source>
        <dbReference type="ARBA" id="ARBA00022525"/>
    </source>
</evidence>
<dbReference type="GO" id="GO:0006915">
    <property type="term" value="P:apoptotic process"/>
    <property type="evidence" value="ECO:0007669"/>
    <property type="project" value="UniProtKB-KW"/>
</dbReference>
<dbReference type="Gene3D" id="2.10.50.10">
    <property type="entry name" value="Tumor Necrosis Factor Receptor, subunit A, domain 2"/>
    <property type="match status" value="2"/>
</dbReference>
<feature type="domain" description="TNFR-Cys" evidence="10">
    <location>
        <begin position="63"/>
        <end position="104"/>
    </location>
</feature>
<dbReference type="PANTHER" id="PTHR23097:SF116">
    <property type="entry name" value="TUMOR NECROSIS FACTOR RECEPTOR SUPERFAMILY MEMBER 6B"/>
    <property type="match status" value="1"/>
</dbReference>
<dbReference type="Ensembl" id="ENSPKIT00000012465.1">
    <property type="protein sequence ID" value="ENSPKIP00000031615.1"/>
    <property type="gene ID" value="ENSPKIG00000012032.1"/>
</dbReference>
<keyword evidence="3" id="KW-0053">Apoptosis</keyword>
<dbReference type="Proteomes" id="UP000261540">
    <property type="component" value="Unplaced"/>
</dbReference>
<dbReference type="InterPro" id="IPR034023">
    <property type="entry name" value="TNFRSF6B_N"/>
</dbReference>
<dbReference type="CDD" id="cd10575">
    <property type="entry name" value="TNFRSF6B"/>
    <property type="match status" value="1"/>
</dbReference>
<evidence type="ECO:0000256" key="7">
    <source>
        <dbReference type="ARBA" id="ARBA00023180"/>
    </source>
</evidence>
<dbReference type="AlphaFoldDB" id="A0A3B3SLL5"/>
<dbReference type="PANTHER" id="PTHR23097">
    <property type="entry name" value="TUMOR NECROSIS FACTOR RECEPTOR SUPERFAMILY MEMBER"/>
    <property type="match status" value="1"/>
</dbReference>
<evidence type="ECO:0000256" key="1">
    <source>
        <dbReference type="ARBA" id="ARBA00004613"/>
    </source>
</evidence>
<keyword evidence="7" id="KW-0325">Glycoprotein</keyword>
<accession>A0A3B3SLL5</accession>
<keyword evidence="4 9" id="KW-0732">Signal</keyword>
<evidence type="ECO:0000256" key="9">
    <source>
        <dbReference type="SAM" id="SignalP"/>
    </source>
</evidence>
<feature type="disulfide bond" evidence="8">
    <location>
        <begin position="64"/>
        <end position="79"/>
    </location>
</feature>
<dbReference type="OrthoDB" id="9990004at2759"/>
<dbReference type="Ensembl" id="ENSPKIT00000012478.1">
    <property type="protein sequence ID" value="ENSPKIP00000031627.1"/>
    <property type="gene ID" value="ENSPKIG00000012032.1"/>
</dbReference>
<comment type="subcellular location">
    <subcellularLocation>
        <location evidence="1">Secreted</location>
    </subcellularLocation>
</comment>
<keyword evidence="6 8" id="KW-1015">Disulfide bond</keyword>